<evidence type="ECO:0000256" key="2">
    <source>
        <dbReference type="ARBA" id="ARBA00001946"/>
    </source>
</evidence>
<comment type="cofactor">
    <cofactor evidence="1">
        <name>Co(2+)</name>
        <dbReference type="ChEBI" id="CHEBI:48828"/>
    </cofactor>
</comment>
<comment type="cofactor">
    <cofactor evidence="2">
        <name>Mg(2+)</name>
        <dbReference type="ChEBI" id="CHEBI:18420"/>
    </cofactor>
</comment>
<keyword evidence="11" id="KW-1185">Reference proteome</keyword>
<accession>A0A3N5C9B3</accession>
<dbReference type="InterPro" id="IPR000787">
    <property type="entry name" value="Peptidase_M29"/>
</dbReference>
<keyword evidence="8" id="KW-0378">Hydrolase</keyword>
<evidence type="ECO:0000256" key="8">
    <source>
        <dbReference type="ARBA" id="ARBA00022801"/>
    </source>
</evidence>
<dbReference type="InterPro" id="IPR052170">
    <property type="entry name" value="M29_Exopeptidase"/>
</dbReference>
<keyword evidence="7" id="KW-0479">Metal-binding</keyword>
<evidence type="ECO:0000256" key="6">
    <source>
        <dbReference type="ARBA" id="ARBA00022670"/>
    </source>
</evidence>
<keyword evidence="9" id="KW-0482">Metalloprotease</keyword>
<dbReference type="PRINTS" id="PR00919">
    <property type="entry name" value="THERMOPTASE"/>
</dbReference>
<dbReference type="GO" id="GO:0006508">
    <property type="term" value="P:proteolysis"/>
    <property type="evidence" value="ECO:0007669"/>
    <property type="project" value="UniProtKB-KW"/>
</dbReference>
<dbReference type="Pfam" id="PF02073">
    <property type="entry name" value="Peptidase_M29"/>
    <property type="match status" value="1"/>
</dbReference>
<dbReference type="Gene3D" id="3.40.1830.10">
    <property type="entry name" value="Thermophilic metalloprotease (M29)"/>
    <property type="match status" value="1"/>
</dbReference>
<reference evidence="10 11" key="1">
    <citation type="submission" date="2018-11" db="EMBL/GenBank/DDBJ databases">
        <title>Genomic Encyclopedia of Type Strains, Phase IV (KMG-IV): sequencing the most valuable type-strain genomes for metagenomic binning, comparative biology and taxonomic classification.</title>
        <authorList>
            <person name="Goeker M."/>
        </authorList>
    </citation>
    <scope>NUCLEOTIDE SEQUENCE [LARGE SCALE GENOMIC DNA]</scope>
    <source>
        <strain evidence="10 11">DSM 29158</strain>
    </source>
</reference>
<dbReference type="RefSeq" id="WP_123808160.1">
    <property type="nucleotide sequence ID" value="NZ_RKRK01000004.1"/>
</dbReference>
<dbReference type="AlphaFoldDB" id="A0A3N5C9B3"/>
<keyword evidence="6" id="KW-0645">Protease</keyword>
<proteinExistence type="inferred from homology"/>
<evidence type="ECO:0000313" key="10">
    <source>
        <dbReference type="EMBL" id="RPF55145.1"/>
    </source>
</evidence>
<evidence type="ECO:0000256" key="1">
    <source>
        <dbReference type="ARBA" id="ARBA00001941"/>
    </source>
</evidence>
<evidence type="ECO:0000313" key="11">
    <source>
        <dbReference type="Proteomes" id="UP000277108"/>
    </source>
</evidence>
<dbReference type="GO" id="GO:0004177">
    <property type="term" value="F:aminopeptidase activity"/>
    <property type="evidence" value="ECO:0007669"/>
    <property type="project" value="UniProtKB-KW"/>
</dbReference>
<evidence type="ECO:0000256" key="3">
    <source>
        <dbReference type="ARBA" id="ARBA00001947"/>
    </source>
</evidence>
<dbReference type="PANTHER" id="PTHR34448:SF3">
    <property type="entry name" value="AMINOPEPTIDASE AMPS"/>
    <property type="match status" value="1"/>
</dbReference>
<dbReference type="Proteomes" id="UP000277108">
    <property type="component" value="Unassembled WGS sequence"/>
</dbReference>
<evidence type="ECO:0000256" key="4">
    <source>
        <dbReference type="ARBA" id="ARBA00008236"/>
    </source>
</evidence>
<comment type="cofactor">
    <cofactor evidence="3">
        <name>Zn(2+)</name>
        <dbReference type="ChEBI" id="CHEBI:29105"/>
    </cofactor>
</comment>
<name>A0A3N5C9B3_9BACL</name>
<evidence type="ECO:0000256" key="5">
    <source>
        <dbReference type="ARBA" id="ARBA00022438"/>
    </source>
</evidence>
<dbReference type="GO" id="GO:0046872">
    <property type="term" value="F:metal ion binding"/>
    <property type="evidence" value="ECO:0007669"/>
    <property type="project" value="UniProtKB-KW"/>
</dbReference>
<sequence>MELTQERLNKISEYAKLLVSVGLNIQKGQPLYINATVDCTPLVRALYKQAYELGASEVKVNFSDDVCRRLYMENSDMAVLENVPQHVIDERMYYVNNNAAFLSLTASSPELMKGVDQNRIKSASIAGGKALNEFRQAIQSDEIAWCVAGYPSKDWAELVFPGEDDAEEKLLDLILYTVRTEEEDPTVAWKKHTDTLDNKAKLLNEKRFKQLKYSAPGTDLIIDLPEGHLWAGASSVNKAGTTFVANMPTEEVFTVPSRTGVNGTIKNTMPLSYGGNIIDDFTLTFVDGKVTDYQAGVGEEVLKSLLETDEGAMRLGEVALVPDDSPISNTKTLFYNTLFDENASCHLALGSAYSFCLEGGKEMTEEQLIEHDLNQSITHEDFMVGSNELNIEGVHADGSTEMIMKDGNFVI</sequence>
<evidence type="ECO:0000256" key="7">
    <source>
        <dbReference type="ARBA" id="ARBA00022723"/>
    </source>
</evidence>
<dbReference type="EMBL" id="RKRK01000004">
    <property type="protein sequence ID" value="RPF55145.1"/>
    <property type="molecule type" value="Genomic_DNA"/>
</dbReference>
<gene>
    <name evidence="10" type="ORF">EDD62_1469</name>
</gene>
<dbReference type="InterPro" id="IPR035097">
    <property type="entry name" value="M29_N-terminal"/>
</dbReference>
<dbReference type="OrthoDB" id="9803993at2"/>
<protein>
    <submittedName>
        <fullName evidence="10">Aminopeptidase II</fullName>
    </submittedName>
</protein>
<comment type="similarity">
    <text evidence="4">Belongs to the peptidase M29 family.</text>
</comment>
<dbReference type="PANTHER" id="PTHR34448">
    <property type="entry name" value="AMINOPEPTIDASE"/>
    <property type="match status" value="1"/>
</dbReference>
<keyword evidence="5 10" id="KW-0031">Aminopeptidase</keyword>
<organism evidence="10 11">
    <name type="scientific">Abyssicoccus albus</name>
    <dbReference type="NCBI Taxonomy" id="1817405"/>
    <lineage>
        <taxon>Bacteria</taxon>
        <taxon>Bacillati</taxon>
        <taxon>Bacillota</taxon>
        <taxon>Bacilli</taxon>
        <taxon>Bacillales</taxon>
        <taxon>Abyssicoccaceae</taxon>
    </lineage>
</organism>
<comment type="caution">
    <text evidence="10">The sequence shown here is derived from an EMBL/GenBank/DDBJ whole genome shotgun (WGS) entry which is preliminary data.</text>
</comment>
<dbReference type="GO" id="GO:0008237">
    <property type="term" value="F:metallopeptidase activity"/>
    <property type="evidence" value="ECO:0007669"/>
    <property type="project" value="UniProtKB-KW"/>
</dbReference>
<evidence type="ECO:0000256" key="9">
    <source>
        <dbReference type="ARBA" id="ARBA00023049"/>
    </source>
</evidence>
<dbReference type="SUPFAM" id="SSF144052">
    <property type="entry name" value="Thermophilic metalloprotease-like"/>
    <property type="match status" value="1"/>
</dbReference>